<dbReference type="PROSITE" id="PS50835">
    <property type="entry name" value="IG_LIKE"/>
    <property type="match status" value="1"/>
</dbReference>
<keyword evidence="19" id="KW-1185">Reference proteome</keyword>
<evidence type="ECO:0000256" key="13">
    <source>
        <dbReference type="ARBA" id="ARBA00025214"/>
    </source>
</evidence>
<keyword evidence="11 14" id="KW-0539">Nucleus</keyword>
<dbReference type="GO" id="GO:0005634">
    <property type="term" value="C:nucleus"/>
    <property type="evidence" value="ECO:0007669"/>
    <property type="project" value="UniProtKB-SubCell"/>
</dbReference>
<keyword evidence="4" id="KW-1017">Isopeptide bond</keyword>
<dbReference type="SMART" id="SM00409">
    <property type="entry name" value="IG"/>
    <property type="match status" value="2"/>
</dbReference>
<dbReference type="PROSITE" id="PS50061">
    <property type="entry name" value="ETS_DOMAIN_3"/>
    <property type="match status" value="1"/>
</dbReference>
<feature type="region of interest" description="Disordered" evidence="15">
    <location>
        <begin position="384"/>
        <end position="447"/>
    </location>
</feature>
<dbReference type="Gene3D" id="1.10.10.10">
    <property type="entry name" value="Winged helix-like DNA-binding domain superfamily/Winged helix DNA-binding domain"/>
    <property type="match status" value="1"/>
</dbReference>
<evidence type="ECO:0000256" key="11">
    <source>
        <dbReference type="ARBA" id="ARBA00023242"/>
    </source>
</evidence>
<feature type="compositionally biased region" description="Low complexity" evidence="15">
    <location>
        <begin position="758"/>
        <end position="772"/>
    </location>
</feature>
<dbReference type="InterPro" id="IPR000418">
    <property type="entry name" value="Ets_dom"/>
</dbReference>
<evidence type="ECO:0000313" key="19">
    <source>
        <dbReference type="Proteomes" id="UP001623348"/>
    </source>
</evidence>
<dbReference type="PRINTS" id="PR00454">
    <property type="entry name" value="ETSDOMAIN"/>
</dbReference>
<dbReference type="Gene3D" id="2.60.40.10">
    <property type="entry name" value="Immunoglobulins"/>
    <property type="match status" value="2"/>
</dbReference>
<evidence type="ECO:0000256" key="2">
    <source>
        <dbReference type="ARBA" id="ARBA00005562"/>
    </source>
</evidence>
<sequence length="772" mass="84509">MKRIPRGRAPRSRDYGTSGRMPTGTSGGGCGQQLGGVGVGVCRGAPSSRTSLSRPGTVATRPRQVNGVLGGSVLLSPALPPNKTVKEIEWSFSSGTGTTIQVAEFGPNGFNRPDPKDRFKDRLEMVNETALRIGVLERGDSGVYGARLKLHPALVEDQSFHLSVYEPVPTPEIQHQQLSLTAQGCNVTLRCWVPPGSGAQAAWQLGSSGRTRWGQLCEDGRSLCLAVPTGAFNSSYTCVARNPVQERGVSIQMDALCRHQGYHFPEWAYKTESSPGSRQIQLWHFILELLQKEEFRHVIAWQQGEYGEFVIKDPDEVARLWGRRKCKPQMNYDKLSRALRYYYNKRILHKTKGKRFTYKFNFNKLVMPNYPFINIRPNGVVPQSAPPVPTASSRFHFPPLDSHSPTEDAQPGRFSGGSLVPSNPEALGDGGERKPDMPELEDGSSDWRRGVDLMASRNAVGAGSVNHQKRKPDIMLPLFTRPGIYPDPHSPFAVSPLPGRGGVLNVPISPALSLTPTLFSYSPSPGLSPFTGSSCFSFNPEEMKHYLHSQACSVFNYHLSPRTFPRYPLMVPPLQCQVPLEEQPQFPIKLQPPPVGRKNRERLESAEEPVAPQLATPPPRVKVEPAMDKEAESEEPPAKGKDKSEREEGSGAAGGLEEEKGPVFARPAAPSWHPAPPAPSQAGFSAEEAQEQGESSGEKSSREAAGESGPQEKREDALMPPKLRLKRRWNGDRQADVPEERQNGRVHWNGALGSPHLAAGPKAVTATAASDT</sequence>
<evidence type="ECO:0000256" key="6">
    <source>
        <dbReference type="ARBA" id="ARBA00022843"/>
    </source>
</evidence>
<comment type="similarity">
    <text evidence="2 14">Belongs to the ETS family.</text>
</comment>
<keyword evidence="6" id="KW-0832">Ubl conjugation</keyword>
<keyword evidence="3" id="KW-0678">Repressor</keyword>
<feature type="compositionally biased region" description="Basic and acidic residues" evidence="15">
    <location>
        <begin position="621"/>
        <end position="649"/>
    </location>
</feature>
<evidence type="ECO:0000256" key="4">
    <source>
        <dbReference type="ARBA" id="ARBA00022499"/>
    </source>
</evidence>
<protein>
    <recommendedName>
        <fullName evidence="12">ETS translocation variant 3</fullName>
    </recommendedName>
</protein>
<evidence type="ECO:0000256" key="3">
    <source>
        <dbReference type="ARBA" id="ARBA00022491"/>
    </source>
</evidence>
<keyword evidence="10" id="KW-0804">Transcription</keyword>
<comment type="subcellular location">
    <subcellularLocation>
        <location evidence="1 14">Nucleus</location>
    </subcellularLocation>
</comment>
<dbReference type="Pfam" id="PF07686">
    <property type="entry name" value="V-set"/>
    <property type="match status" value="1"/>
</dbReference>
<comment type="caution">
    <text evidence="18">The sequence shown here is derived from an EMBL/GenBank/DDBJ whole genome shotgun (WGS) entry which is preliminary data.</text>
</comment>
<dbReference type="InterPro" id="IPR013106">
    <property type="entry name" value="Ig_V-set"/>
</dbReference>
<feature type="domain" description="Ig-like" evidence="17">
    <location>
        <begin position="171"/>
        <end position="250"/>
    </location>
</feature>
<dbReference type="SUPFAM" id="SSF48726">
    <property type="entry name" value="Immunoglobulin"/>
    <property type="match status" value="1"/>
</dbReference>
<evidence type="ECO:0000313" key="18">
    <source>
        <dbReference type="EMBL" id="GAB0200927.1"/>
    </source>
</evidence>
<evidence type="ECO:0000256" key="15">
    <source>
        <dbReference type="SAM" id="MobiDB-lite"/>
    </source>
</evidence>
<dbReference type="PROSITE" id="PS00346">
    <property type="entry name" value="ETS_DOMAIN_2"/>
    <property type="match status" value="1"/>
</dbReference>
<dbReference type="SMART" id="SM00413">
    <property type="entry name" value="ETS"/>
    <property type="match status" value="1"/>
</dbReference>
<dbReference type="PANTHER" id="PTHR11849">
    <property type="entry name" value="ETS"/>
    <property type="match status" value="1"/>
</dbReference>
<evidence type="ECO:0000256" key="14">
    <source>
        <dbReference type="RuleBase" id="RU004019"/>
    </source>
</evidence>
<dbReference type="PROSITE" id="PS00345">
    <property type="entry name" value="ETS_DOMAIN_1"/>
    <property type="match status" value="1"/>
</dbReference>
<feature type="compositionally biased region" description="Basic residues" evidence="15">
    <location>
        <begin position="1"/>
        <end position="10"/>
    </location>
</feature>
<dbReference type="InterPro" id="IPR013783">
    <property type="entry name" value="Ig-like_fold"/>
</dbReference>
<keyword evidence="9 14" id="KW-0238">DNA-binding</keyword>
<evidence type="ECO:0000256" key="5">
    <source>
        <dbReference type="ARBA" id="ARBA00022553"/>
    </source>
</evidence>
<dbReference type="InterPro" id="IPR036390">
    <property type="entry name" value="WH_DNA-bd_sf"/>
</dbReference>
<proteinExistence type="inferred from homology"/>
<keyword evidence="8" id="KW-0805">Transcription regulation</keyword>
<dbReference type="Pfam" id="PF00178">
    <property type="entry name" value="Ets"/>
    <property type="match status" value="1"/>
</dbReference>
<dbReference type="InterPro" id="IPR046328">
    <property type="entry name" value="ETS_fam"/>
</dbReference>
<evidence type="ECO:0000259" key="16">
    <source>
        <dbReference type="PROSITE" id="PS50061"/>
    </source>
</evidence>
<feature type="domain" description="ETS" evidence="16">
    <location>
        <begin position="280"/>
        <end position="361"/>
    </location>
</feature>
<dbReference type="InterPro" id="IPR007110">
    <property type="entry name" value="Ig-like_dom"/>
</dbReference>
<feature type="compositionally biased region" description="Basic and acidic residues" evidence="15">
    <location>
        <begin position="696"/>
        <end position="717"/>
    </location>
</feature>
<feature type="region of interest" description="Disordered" evidence="15">
    <location>
        <begin position="585"/>
        <end position="772"/>
    </location>
</feature>
<dbReference type="InterPro" id="IPR036179">
    <property type="entry name" value="Ig-like_dom_sf"/>
</dbReference>
<dbReference type="EMBL" id="BAAFJT010000029">
    <property type="protein sequence ID" value="GAB0200927.1"/>
    <property type="molecule type" value="Genomic_DNA"/>
</dbReference>
<feature type="compositionally biased region" description="Low complexity" evidence="15">
    <location>
        <begin position="680"/>
        <end position="695"/>
    </location>
</feature>
<reference evidence="18 19" key="1">
    <citation type="submission" date="2024-06" db="EMBL/GenBank/DDBJ databases">
        <title>The draft genome of Grus japonensis, version 3.</title>
        <authorList>
            <person name="Nabeshima K."/>
            <person name="Suzuki S."/>
            <person name="Onuma M."/>
        </authorList>
    </citation>
    <scope>NUCLEOTIDE SEQUENCE [LARGE SCALE GENOMIC DNA]</scope>
    <source>
        <strain evidence="18 19">451A</strain>
    </source>
</reference>
<evidence type="ECO:0000256" key="8">
    <source>
        <dbReference type="ARBA" id="ARBA00023015"/>
    </source>
</evidence>
<gene>
    <name evidence="18" type="ORF">GRJ2_002558200</name>
</gene>
<name>A0ABC9XU53_GRUJA</name>
<accession>A0ABC9XU53</accession>
<dbReference type="GO" id="GO:0003677">
    <property type="term" value="F:DNA binding"/>
    <property type="evidence" value="ECO:0007669"/>
    <property type="project" value="UniProtKB-KW"/>
</dbReference>
<dbReference type="InterPro" id="IPR003599">
    <property type="entry name" value="Ig_sub"/>
</dbReference>
<organism evidence="18 19">
    <name type="scientific">Grus japonensis</name>
    <name type="common">Japanese crane</name>
    <name type="synonym">Red-crowned crane</name>
    <dbReference type="NCBI Taxonomy" id="30415"/>
    <lineage>
        <taxon>Eukaryota</taxon>
        <taxon>Metazoa</taxon>
        <taxon>Chordata</taxon>
        <taxon>Craniata</taxon>
        <taxon>Vertebrata</taxon>
        <taxon>Euteleostomi</taxon>
        <taxon>Archelosauria</taxon>
        <taxon>Archosauria</taxon>
        <taxon>Dinosauria</taxon>
        <taxon>Saurischia</taxon>
        <taxon>Theropoda</taxon>
        <taxon>Coelurosauria</taxon>
        <taxon>Aves</taxon>
        <taxon>Neognathae</taxon>
        <taxon>Neoaves</taxon>
        <taxon>Gruiformes</taxon>
        <taxon>Gruidae</taxon>
        <taxon>Grus</taxon>
    </lineage>
</organism>
<feature type="region of interest" description="Disordered" evidence="15">
    <location>
        <begin position="1"/>
        <end position="31"/>
    </location>
</feature>
<dbReference type="FunFam" id="1.10.10.10:FF:000059">
    <property type="entry name" value="ETS translocation variant 3"/>
    <property type="match status" value="1"/>
</dbReference>
<evidence type="ECO:0000256" key="10">
    <source>
        <dbReference type="ARBA" id="ARBA00023163"/>
    </source>
</evidence>
<dbReference type="AlphaFoldDB" id="A0ABC9XU53"/>
<comment type="function">
    <text evidence="13">Transcriptional repressor that contribute to growth arrest during terminal macrophage differentiation by repressing target genes involved in Ras-dependent proliferation. Represses MMP1 promoter activity.</text>
</comment>
<dbReference type="PANTHER" id="PTHR11849:SF30">
    <property type="entry name" value="ETS TRANSLOCATION VARIANT 3"/>
    <property type="match status" value="1"/>
</dbReference>
<dbReference type="InterPro" id="IPR036388">
    <property type="entry name" value="WH-like_DNA-bd_sf"/>
</dbReference>
<evidence type="ECO:0000259" key="17">
    <source>
        <dbReference type="PROSITE" id="PS50835"/>
    </source>
</evidence>
<keyword evidence="7" id="KW-0007">Acetylation</keyword>
<evidence type="ECO:0000256" key="1">
    <source>
        <dbReference type="ARBA" id="ARBA00004123"/>
    </source>
</evidence>
<dbReference type="Proteomes" id="UP001623348">
    <property type="component" value="Unassembled WGS sequence"/>
</dbReference>
<evidence type="ECO:0000256" key="9">
    <source>
        <dbReference type="ARBA" id="ARBA00023125"/>
    </source>
</evidence>
<dbReference type="SUPFAM" id="SSF46785">
    <property type="entry name" value="Winged helix' DNA-binding domain"/>
    <property type="match status" value="1"/>
</dbReference>
<keyword evidence="5" id="KW-0597">Phosphoprotein</keyword>
<evidence type="ECO:0000256" key="7">
    <source>
        <dbReference type="ARBA" id="ARBA00022990"/>
    </source>
</evidence>
<evidence type="ECO:0000256" key="12">
    <source>
        <dbReference type="ARBA" id="ARBA00023822"/>
    </source>
</evidence>
<feature type="compositionally biased region" description="Basic and acidic residues" evidence="15">
    <location>
        <begin position="729"/>
        <end position="743"/>
    </location>
</feature>